<keyword evidence="3" id="KW-1185">Reference proteome</keyword>
<feature type="region of interest" description="Disordered" evidence="1">
    <location>
        <begin position="105"/>
        <end position="183"/>
    </location>
</feature>
<feature type="compositionally biased region" description="Low complexity" evidence="1">
    <location>
        <begin position="152"/>
        <end position="171"/>
    </location>
</feature>
<organism evidence="2 3">
    <name type="scientific">Mariprofundus ferrooxydans PV-1</name>
    <dbReference type="NCBI Taxonomy" id="314345"/>
    <lineage>
        <taxon>Bacteria</taxon>
        <taxon>Pseudomonadati</taxon>
        <taxon>Pseudomonadota</taxon>
        <taxon>Candidatius Mariprofundia</taxon>
        <taxon>Mariprofundales</taxon>
        <taxon>Mariprofundaceae</taxon>
        <taxon>Mariprofundus</taxon>
    </lineage>
</organism>
<proteinExistence type="predicted"/>
<dbReference type="STRING" id="314344.AL013_12815"/>
<dbReference type="InParanoid" id="Q0EZU0"/>
<feature type="compositionally biased region" description="Low complexity" evidence="1">
    <location>
        <begin position="106"/>
        <end position="145"/>
    </location>
</feature>
<dbReference type="AlphaFoldDB" id="Q0EZU0"/>
<sequence>MSLLVAVIAIVIAVYALVAGRSHTADMQVQDRLTNIEEQVASINTHLDQLGEDVKSNREHLIHTKLQKALENVQEIGQMATTETRSRLQEIETMLHDIISPEVKETAPAPAAETPAEAPVTPAEQPATTESAPAATAPGAADEPASSTEPQTPADSTAPATDAPATTTPDTSGDKPASTPQAF</sequence>
<evidence type="ECO:0000313" key="3">
    <source>
        <dbReference type="Proteomes" id="UP000005297"/>
    </source>
</evidence>
<evidence type="ECO:0000256" key="1">
    <source>
        <dbReference type="SAM" id="MobiDB-lite"/>
    </source>
</evidence>
<dbReference type="HOGENOM" id="CLU_1473524_0_0_0"/>
<dbReference type="EMBL" id="AATS01000005">
    <property type="protein sequence ID" value="EAU54944.1"/>
    <property type="molecule type" value="Genomic_DNA"/>
</dbReference>
<reference evidence="2 3" key="1">
    <citation type="submission" date="2006-09" db="EMBL/GenBank/DDBJ databases">
        <authorList>
            <person name="Emerson D."/>
            <person name="Ferriera S."/>
            <person name="Johnson J."/>
            <person name="Kravitz S."/>
            <person name="Halpern A."/>
            <person name="Remington K."/>
            <person name="Beeson K."/>
            <person name="Tran B."/>
            <person name="Rogers Y.-H."/>
            <person name="Friedman R."/>
            <person name="Venter J.C."/>
        </authorList>
    </citation>
    <scope>NUCLEOTIDE SEQUENCE [LARGE SCALE GENOMIC DNA]</scope>
    <source>
        <strain evidence="2 3">PV-1</strain>
    </source>
</reference>
<name>Q0EZU0_9PROT</name>
<evidence type="ECO:0000313" key="2">
    <source>
        <dbReference type="EMBL" id="EAU54944.1"/>
    </source>
</evidence>
<comment type="caution">
    <text evidence="2">The sequence shown here is derived from an EMBL/GenBank/DDBJ whole genome shotgun (WGS) entry which is preliminary data.</text>
</comment>
<dbReference type="Proteomes" id="UP000005297">
    <property type="component" value="Unassembled WGS sequence"/>
</dbReference>
<protein>
    <submittedName>
        <fullName evidence="2">Uncharacterized protein</fullName>
    </submittedName>
</protein>
<accession>Q0EZU0</accession>
<gene>
    <name evidence="2" type="ORF">SPV1_09623</name>
</gene>